<reference evidence="1 2" key="1">
    <citation type="journal article" date="2016" name="Int. J. Syst. Evol. Microbiol.">
        <title>Descriptions of Anaerotaenia torta gen. nov., sp. nov. and Anaerocolumna cellulosilytica gen. nov., sp. nov. isolated from a methanogenic reactor of cattle waste.</title>
        <authorList>
            <person name="Uek A."/>
            <person name="Ohtaki Y."/>
            <person name="Kaku N."/>
            <person name="Ueki K."/>
        </authorList>
    </citation>
    <scope>NUCLEOTIDE SEQUENCE [LARGE SCALE GENOMIC DNA]</scope>
    <source>
        <strain evidence="1 2">SN021</strain>
    </source>
</reference>
<dbReference type="Proteomes" id="UP000515561">
    <property type="component" value="Chromosome"/>
</dbReference>
<dbReference type="RefSeq" id="WP_184092199.1">
    <property type="nucleotide sequence ID" value="NZ_AP023367.1"/>
</dbReference>
<proteinExistence type="predicted"/>
<dbReference type="KEGG" id="acel:acsn021_43460"/>
<gene>
    <name evidence="1" type="ORF">acsn021_43460</name>
</gene>
<evidence type="ECO:0000313" key="1">
    <source>
        <dbReference type="EMBL" id="BCJ96777.1"/>
    </source>
</evidence>
<accession>A0A6S6R9G2</accession>
<name>A0A6S6R9G2_9FIRM</name>
<evidence type="ECO:0000313" key="2">
    <source>
        <dbReference type="Proteomes" id="UP000515561"/>
    </source>
</evidence>
<keyword evidence="2" id="KW-1185">Reference proteome</keyword>
<organism evidence="1 2">
    <name type="scientific">Anaerocolumna cellulosilytica</name>
    <dbReference type="NCBI Taxonomy" id="433286"/>
    <lineage>
        <taxon>Bacteria</taxon>
        <taxon>Bacillati</taxon>
        <taxon>Bacillota</taxon>
        <taxon>Clostridia</taxon>
        <taxon>Lachnospirales</taxon>
        <taxon>Lachnospiraceae</taxon>
        <taxon>Anaerocolumna</taxon>
    </lineage>
</organism>
<dbReference type="EMBL" id="AP023367">
    <property type="protein sequence ID" value="BCJ96777.1"/>
    <property type="molecule type" value="Genomic_DNA"/>
</dbReference>
<dbReference type="AlphaFoldDB" id="A0A6S6R9G2"/>
<protein>
    <submittedName>
        <fullName evidence="1">Uncharacterized protein</fullName>
    </submittedName>
</protein>
<sequence length="188" mass="21732">MSHSNNYSSTAKDLTPEKHSVNKRMKLTVAGILIFIIVTILIKVTFLLTPAYEKPIQSYTAAIQNSDFKRLVNAYPDYIQNELKSIAAQFSTEEDYMNLLTETLEDSYGEKIKLTYHIKDKVKLSKDKRREIEAAITSYYNKEIEIKSGYTLIIDLMIKGVDNSHTEELTFNVIKIDSNWYLADMLNW</sequence>